<gene>
    <name evidence="1" type="ORF">SPELUC_LOCUS14609</name>
</gene>
<feature type="non-terminal residue" evidence="1">
    <location>
        <position position="1"/>
    </location>
</feature>
<organism evidence="1 2">
    <name type="scientific">Cetraspora pellucida</name>
    <dbReference type="NCBI Taxonomy" id="1433469"/>
    <lineage>
        <taxon>Eukaryota</taxon>
        <taxon>Fungi</taxon>
        <taxon>Fungi incertae sedis</taxon>
        <taxon>Mucoromycota</taxon>
        <taxon>Glomeromycotina</taxon>
        <taxon>Glomeromycetes</taxon>
        <taxon>Diversisporales</taxon>
        <taxon>Gigasporaceae</taxon>
        <taxon>Cetraspora</taxon>
    </lineage>
</organism>
<accession>A0ACA9QPB8</accession>
<sequence length="121" mass="13553">NGVYAYLPAARYGHNAVLVKDRLYFYGGTSESPYSFLYLDVSKSFDLNNTSSMHWTDLSFVTSTSRSNGASVVNNNSIYFFSGNLLLSRVDKFDTLKEQWITFNFSGNQILASTFIANVQG</sequence>
<name>A0ACA9QPB8_9GLOM</name>
<proteinExistence type="predicted"/>
<feature type="non-terminal residue" evidence="1">
    <location>
        <position position="121"/>
    </location>
</feature>
<protein>
    <submittedName>
        <fullName evidence="1">13290_t:CDS:1</fullName>
    </submittedName>
</protein>
<comment type="caution">
    <text evidence="1">The sequence shown here is derived from an EMBL/GenBank/DDBJ whole genome shotgun (WGS) entry which is preliminary data.</text>
</comment>
<keyword evidence="2" id="KW-1185">Reference proteome</keyword>
<dbReference type="Proteomes" id="UP000789366">
    <property type="component" value="Unassembled WGS sequence"/>
</dbReference>
<evidence type="ECO:0000313" key="2">
    <source>
        <dbReference type="Proteomes" id="UP000789366"/>
    </source>
</evidence>
<dbReference type="EMBL" id="CAJVPW010043875">
    <property type="protein sequence ID" value="CAG8752943.1"/>
    <property type="molecule type" value="Genomic_DNA"/>
</dbReference>
<evidence type="ECO:0000313" key="1">
    <source>
        <dbReference type="EMBL" id="CAG8752943.1"/>
    </source>
</evidence>
<reference evidence="1" key="1">
    <citation type="submission" date="2021-06" db="EMBL/GenBank/DDBJ databases">
        <authorList>
            <person name="Kallberg Y."/>
            <person name="Tangrot J."/>
            <person name="Rosling A."/>
        </authorList>
    </citation>
    <scope>NUCLEOTIDE SEQUENCE</scope>
    <source>
        <strain evidence="1">28 12/20/2015</strain>
    </source>
</reference>